<evidence type="ECO:0000256" key="2">
    <source>
        <dbReference type="ARBA" id="ARBA00022679"/>
    </source>
</evidence>
<dbReference type="RefSeq" id="WP_103290912.1">
    <property type="nucleotide sequence ID" value="NZ_CP033924.1"/>
</dbReference>
<organism evidence="5 6">
    <name type="scientific">Chryseobacterium lactis</name>
    <dbReference type="NCBI Taxonomy" id="1241981"/>
    <lineage>
        <taxon>Bacteria</taxon>
        <taxon>Pseudomonadati</taxon>
        <taxon>Bacteroidota</taxon>
        <taxon>Flavobacteriia</taxon>
        <taxon>Flavobacteriales</taxon>
        <taxon>Weeksellaceae</taxon>
        <taxon>Chryseobacterium group</taxon>
        <taxon>Chryseobacterium</taxon>
    </lineage>
</organism>
<keyword evidence="7" id="KW-1185">Reference proteome</keyword>
<dbReference type="Proteomes" id="UP000236262">
    <property type="component" value="Unassembled WGS sequence"/>
</dbReference>
<proteinExistence type="predicted"/>
<dbReference type="PANTHER" id="PTHR30481:SF4">
    <property type="entry name" value="SITE-SPECIFIC DNA-METHYLTRANSFERASE (ADENINE-SPECIFIC)"/>
    <property type="match status" value="1"/>
</dbReference>
<dbReference type="InterPro" id="IPR012327">
    <property type="entry name" value="MeTrfase_D12"/>
</dbReference>
<dbReference type="GO" id="GO:0009007">
    <property type="term" value="F:site-specific DNA-methyltransferase (adenine-specific) activity"/>
    <property type="evidence" value="ECO:0007669"/>
    <property type="project" value="UniProtKB-EC"/>
</dbReference>
<dbReference type="AlphaFoldDB" id="A0A3G6RG18"/>
<dbReference type="GO" id="GO:0009307">
    <property type="term" value="P:DNA restriction-modification system"/>
    <property type="evidence" value="ECO:0007669"/>
    <property type="project" value="InterPro"/>
</dbReference>
<dbReference type="GO" id="GO:0032259">
    <property type="term" value="P:methylation"/>
    <property type="evidence" value="ECO:0007669"/>
    <property type="project" value="UniProtKB-KW"/>
</dbReference>
<evidence type="ECO:0000256" key="3">
    <source>
        <dbReference type="ARBA" id="ARBA00022691"/>
    </source>
</evidence>
<dbReference type="EMBL" id="PPEH01000003">
    <property type="protein sequence ID" value="PNW13913.1"/>
    <property type="molecule type" value="Genomic_DNA"/>
</dbReference>
<dbReference type="Gene3D" id="3.40.50.150">
    <property type="entry name" value="Vaccinia Virus protein VP39"/>
    <property type="match status" value="2"/>
</dbReference>
<accession>A0A3G6RG18</accession>
<dbReference type="GO" id="GO:0006298">
    <property type="term" value="P:mismatch repair"/>
    <property type="evidence" value="ECO:0007669"/>
    <property type="project" value="TreeGrafter"/>
</dbReference>
<dbReference type="GO" id="GO:0043565">
    <property type="term" value="F:sequence-specific DNA binding"/>
    <property type="evidence" value="ECO:0007669"/>
    <property type="project" value="TreeGrafter"/>
</dbReference>
<dbReference type="PRINTS" id="PR00505">
    <property type="entry name" value="D12N6MTFRASE"/>
</dbReference>
<dbReference type="REBASE" id="268265">
    <property type="entry name" value="M.Cla11390ORF8565P"/>
</dbReference>
<reference evidence="4 7" key="2">
    <citation type="submission" date="2018-11" db="EMBL/GenBank/DDBJ databases">
        <title>Proposal to divide the Flavobacteriaceae and reorganize its genera based on Amino Acid Identity values calculated from whole genome sequences.</title>
        <authorList>
            <person name="Nicholson A.C."/>
            <person name="Gulvik C.A."/>
            <person name="Whitney A.M."/>
            <person name="Humrighouse B.W."/>
            <person name="Bell M."/>
            <person name="Holmes B."/>
            <person name="Steigerwalt A.G."/>
            <person name="Villarma A."/>
            <person name="Sheth M."/>
            <person name="Batra D."/>
            <person name="Pryor J."/>
            <person name="Bernardet J.-F."/>
            <person name="Hugo C."/>
            <person name="Kampfer P."/>
            <person name="Newman J."/>
            <person name="McQuiston J.R."/>
        </authorList>
    </citation>
    <scope>NUCLEOTIDE SEQUENCE [LARGE SCALE GENOMIC DNA]</scope>
    <source>
        <strain evidence="4 7">KC_1864</strain>
    </source>
</reference>
<dbReference type="PIRSF" id="PIRSF000398">
    <property type="entry name" value="M_m6A_EcoRV"/>
    <property type="match status" value="1"/>
</dbReference>
<evidence type="ECO:0000313" key="5">
    <source>
        <dbReference type="EMBL" id="PNW13913.1"/>
    </source>
</evidence>
<dbReference type="InterPro" id="IPR029063">
    <property type="entry name" value="SAM-dependent_MTases_sf"/>
</dbReference>
<keyword evidence="1 5" id="KW-0489">Methyltransferase</keyword>
<dbReference type="OrthoDB" id="9805629at2"/>
<evidence type="ECO:0000313" key="6">
    <source>
        <dbReference type="Proteomes" id="UP000236262"/>
    </source>
</evidence>
<gene>
    <name evidence="5" type="ORF">C1637_08565</name>
    <name evidence="4" type="ORF">EG342_11130</name>
</gene>
<dbReference type="InterPro" id="IPR012263">
    <property type="entry name" value="M_m6A_EcoRV"/>
</dbReference>
<evidence type="ECO:0000256" key="1">
    <source>
        <dbReference type="ARBA" id="ARBA00022603"/>
    </source>
</evidence>
<dbReference type="SUPFAM" id="SSF53335">
    <property type="entry name" value="S-adenosyl-L-methionine-dependent methyltransferases"/>
    <property type="match status" value="1"/>
</dbReference>
<protein>
    <submittedName>
        <fullName evidence="4">DNA adenine methylase</fullName>
    </submittedName>
    <submittedName>
        <fullName evidence="5">Methyltransferase</fullName>
    </submittedName>
</protein>
<name>A0A3G6RG18_CHRLC</name>
<dbReference type="KEGG" id="clac:EG342_11130"/>
<evidence type="ECO:0000313" key="4">
    <source>
        <dbReference type="EMBL" id="AZA82411.1"/>
    </source>
</evidence>
<reference evidence="5 6" key="1">
    <citation type="submission" date="2018-01" db="EMBL/GenBank/DDBJ databases">
        <title>Draft genome sequences of Chryseobacterium lactis NCTC11390, Chryseobacterium oncorhynchi 701B-08, and Chryseobacterium viscerum 687B-08.</title>
        <authorList>
            <person name="Jeong J.-J."/>
            <person name="Lee Y.J."/>
            <person name="Park B."/>
            <person name="Choi I.-G."/>
            <person name="Kim K.D."/>
        </authorList>
    </citation>
    <scope>NUCLEOTIDE SEQUENCE [LARGE SCALE GENOMIC DNA]</scope>
    <source>
        <strain evidence="5 6">NCTC11390</strain>
    </source>
</reference>
<dbReference type="Pfam" id="PF02086">
    <property type="entry name" value="MethyltransfD12"/>
    <property type="match status" value="1"/>
</dbReference>
<keyword evidence="2" id="KW-0808">Transferase</keyword>
<dbReference type="GO" id="GO:1904047">
    <property type="term" value="F:S-adenosyl-L-methionine binding"/>
    <property type="evidence" value="ECO:0007669"/>
    <property type="project" value="TreeGrafter"/>
</dbReference>
<dbReference type="REBASE" id="282152">
    <property type="entry name" value="M.Cla197ORF1990P"/>
</dbReference>
<keyword evidence="3" id="KW-0949">S-adenosyl-L-methionine</keyword>
<dbReference type="PANTHER" id="PTHR30481">
    <property type="entry name" value="DNA ADENINE METHYLASE"/>
    <property type="match status" value="1"/>
</dbReference>
<evidence type="ECO:0000313" key="7">
    <source>
        <dbReference type="Proteomes" id="UP000279972"/>
    </source>
</evidence>
<dbReference type="Proteomes" id="UP000279972">
    <property type="component" value="Chromosome"/>
</dbReference>
<dbReference type="EMBL" id="CP033924">
    <property type="protein sequence ID" value="AZA82411.1"/>
    <property type="molecule type" value="Genomic_DNA"/>
</dbReference>
<sequence length="279" mass="32373">MTKSKMATPLTYYGGKQQLARIIIPLIPPHYTYVEPFVGGGAIFWSKPRSEVEVINDYNRELINFYEMVKNQFVELEKMIRITLHSRSLHSDALVIYNNPHLFDRLPRAWAVWVLCNQSFSAKIGDSWGYDVQEQTSSKRLSNKRASFCEDFAIRLQNVQIENTDAIRIINSRDHEKAFHYCDPPYFNSDCGHYDGYSKHDFESLLLCLSHAKGKFLLSSYPSDILNKFSRDLDWHTVKMQKEVLVDKHSGKVAKKKIEVLTANYDLDIVQGTLNFKSY</sequence>